<keyword evidence="5" id="KW-0433">Leucine-rich repeat</keyword>
<dbReference type="PANTHER" id="PTHR23155:SF1152">
    <property type="entry name" value="AAA+ ATPASE DOMAIN-CONTAINING PROTEIN"/>
    <property type="match status" value="1"/>
</dbReference>
<proteinExistence type="inferred from homology"/>
<evidence type="ECO:0000256" key="6">
    <source>
        <dbReference type="ARBA" id="ARBA00022667"/>
    </source>
</evidence>
<evidence type="ECO:0000256" key="8">
    <source>
        <dbReference type="ARBA" id="ARBA00022741"/>
    </source>
</evidence>
<dbReference type="EMBL" id="KI632211">
    <property type="protein sequence ID" value="EYU22169.1"/>
    <property type="molecule type" value="Genomic_DNA"/>
</dbReference>
<keyword evidence="10" id="KW-0067">ATP-binding</keyword>
<accession>A0A022Q3E1</accession>
<dbReference type="PANTHER" id="PTHR23155">
    <property type="entry name" value="DISEASE RESISTANCE PROTEIN RP"/>
    <property type="match status" value="1"/>
</dbReference>
<evidence type="ECO:0000256" key="2">
    <source>
        <dbReference type="ARBA" id="ARBA00004496"/>
    </source>
</evidence>
<keyword evidence="8" id="KW-0547">Nucleotide-binding</keyword>
<dbReference type="Gene3D" id="3.40.50.300">
    <property type="entry name" value="P-loop containing nucleotide triphosphate hydrolases"/>
    <property type="match status" value="1"/>
</dbReference>
<evidence type="ECO:0000259" key="13">
    <source>
        <dbReference type="Pfam" id="PF23598"/>
    </source>
</evidence>
<feature type="domain" description="Disease resistance R13L4/SHOC-2-like LRR" evidence="13">
    <location>
        <begin position="388"/>
        <end position="673"/>
    </location>
</feature>
<keyword evidence="7" id="KW-0677">Repeat</keyword>
<dbReference type="Pfam" id="PF00931">
    <property type="entry name" value="NB-ARC"/>
    <property type="match status" value="1"/>
</dbReference>
<sequence length="728" mass="83443">MVGLGRELRKLQGWVLSDVEGCCTMMLIVGMAGIGKTTLVKQVYENPHVMEHFQQRIFVSVGPQYQLKQILLLVLDQLKADYEEGLSEDSLSELVCKILFGKRYLVVLDDVWNTHISKELERFLPTEVHQSRIIITSRMLDFVDHGRIYGHFVEVPLLNDDESWKLLHDIVFTRNEGPVNFQLEKIGKKIAKKCDGLPLAIIEVGKLLLKTEKTVQEWSIIAEQEDPLVIKSDDNTPLSKALLLSYTMLPQYLKVCFLYVSVFPKGYEISRSKLTTLWAAEGFLEPQKGKTLEETADECLSELVSQSVVLRKKLRSVGKRTTKLCRLHFTFRNLCVNEAKSESLFRIIKKYVDSFQADIYSQRRLCTHNNIVLGFEQVHTRMESVSGARSLLCFGPKQQYPIRLYLPFRLLKVLDAVSMRFYEFPHQVVELVHLRYFAITFDGEIPASISRLSNLEVLIIHRHHRIIKYSNSPVYLPVEIWKLHKLKHLECMGFDLPDPSPANDDSLILEKLLTVSGVGAHSCTKTILARIPNLTKLGIRIETTTLENDAAAVETLSFLGGDQFASIYDEFESFKCVIVNPTLVRCQILPNFPANIKKISLSGCGFPWRNMRAIGELPNLVVLKLRWYAFSGPEWEIEGEFPKLKVLLMEDLDIENWGAEHNHFPALERLIIRHCYRLKEIPLLLTNCGLDTVEVDDCCPSVTRNLQTKQKINRCCYIQIRVQFSGDE</sequence>
<evidence type="ECO:0000313" key="14">
    <source>
        <dbReference type="EMBL" id="EYU22169.1"/>
    </source>
</evidence>
<dbReference type="InterPro" id="IPR036388">
    <property type="entry name" value="WH-like_DNA-bd_sf"/>
</dbReference>
<evidence type="ECO:0000256" key="5">
    <source>
        <dbReference type="ARBA" id="ARBA00022614"/>
    </source>
</evidence>
<dbReference type="Pfam" id="PF23559">
    <property type="entry name" value="WHD_DRP"/>
    <property type="match status" value="1"/>
</dbReference>
<dbReference type="InterPro" id="IPR058922">
    <property type="entry name" value="WHD_DRP"/>
</dbReference>
<evidence type="ECO:0000313" key="15">
    <source>
        <dbReference type="Proteomes" id="UP000030748"/>
    </source>
</evidence>
<comment type="function">
    <text evidence="1">Confers resistance to late blight (Phytophthora infestans) races carrying the avirulence gene Avr1. Resistance proteins guard the plant against pathogens that contain an appropriate avirulence protein via an indirect interaction with this avirulence protein. That triggers a defense system including the hypersensitive response, which restricts the pathogen growth.</text>
</comment>
<dbReference type="InterPro" id="IPR002182">
    <property type="entry name" value="NB-ARC"/>
</dbReference>
<evidence type="ECO:0000259" key="12">
    <source>
        <dbReference type="Pfam" id="PF23559"/>
    </source>
</evidence>
<dbReference type="SUPFAM" id="SSF52540">
    <property type="entry name" value="P-loop containing nucleoside triphosphate hydrolases"/>
    <property type="match status" value="1"/>
</dbReference>
<dbReference type="GO" id="GO:0005524">
    <property type="term" value="F:ATP binding"/>
    <property type="evidence" value="ECO:0007669"/>
    <property type="project" value="UniProtKB-KW"/>
</dbReference>
<dbReference type="Pfam" id="PF23598">
    <property type="entry name" value="LRR_14"/>
    <property type="match status" value="1"/>
</dbReference>
<evidence type="ECO:0000256" key="3">
    <source>
        <dbReference type="ARBA" id="ARBA00008894"/>
    </source>
</evidence>
<keyword evidence="15" id="KW-1185">Reference proteome</keyword>
<dbReference type="AlphaFoldDB" id="A0A022Q3E1"/>
<dbReference type="InterPro" id="IPR042197">
    <property type="entry name" value="Apaf_helical"/>
</dbReference>
<dbReference type="OrthoDB" id="912250at2759"/>
<evidence type="ECO:0000256" key="10">
    <source>
        <dbReference type="ARBA" id="ARBA00022840"/>
    </source>
</evidence>
<evidence type="ECO:0000256" key="4">
    <source>
        <dbReference type="ARBA" id="ARBA00022490"/>
    </source>
</evidence>
<dbReference type="SUPFAM" id="SSF52058">
    <property type="entry name" value="L domain-like"/>
    <property type="match status" value="1"/>
</dbReference>
<feature type="domain" description="Disease resistance protein winged helix" evidence="12">
    <location>
        <begin position="262"/>
        <end position="334"/>
    </location>
</feature>
<dbReference type="PhylomeDB" id="A0A022Q3E1"/>
<gene>
    <name evidence="14" type="ORF">MIMGU_mgv1a001998mg</name>
</gene>
<comment type="similarity">
    <text evidence="3">Belongs to the disease resistance NB-LRR family.</text>
</comment>
<dbReference type="FunFam" id="1.10.10.10:FF:000322">
    <property type="entry name" value="Probable disease resistance protein At1g63360"/>
    <property type="match status" value="1"/>
</dbReference>
<dbReference type="GO" id="GO:0005737">
    <property type="term" value="C:cytoplasm"/>
    <property type="evidence" value="ECO:0007669"/>
    <property type="project" value="UniProtKB-SubCell"/>
</dbReference>
<comment type="subcellular location">
    <subcellularLocation>
        <location evidence="2">Cytoplasm</location>
    </subcellularLocation>
</comment>
<evidence type="ECO:0000259" key="11">
    <source>
        <dbReference type="Pfam" id="PF00931"/>
    </source>
</evidence>
<dbReference type="eggNOG" id="KOG4658">
    <property type="taxonomic scope" value="Eukaryota"/>
</dbReference>
<feature type="domain" description="NB-ARC" evidence="11">
    <location>
        <begin position="9"/>
        <end position="175"/>
    </location>
</feature>
<dbReference type="InterPro" id="IPR055414">
    <property type="entry name" value="LRR_R13L4/SHOC2-like"/>
</dbReference>
<name>A0A022Q3E1_ERYGU</name>
<dbReference type="Gene3D" id="3.80.10.10">
    <property type="entry name" value="Ribonuclease Inhibitor"/>
    <property type="match status" value="1"/>
</dbReference>
<evidence type="ECO:0000256" key="1">
    <source>
        <dbReference type="ARBA" id="ARBA00002074"/>
    </source>
</evidence>
<dbReference type="InterPro" id="IPR032675">
    <property type="entry name" value="LRR_dom_sf"/>
</dbReference>
<dbReference type="InterPro" id="IPR027417">
    <property type="entry name" value="P-loop_NTPase"/>
</dbReference>
<dbReference type="GO" id="GO:0009626">
    <property type="term" value="P:plant-type hypersensitive response"/>
    <property type="evidence" value="ECO:0007669"/>
    <property type="project" value="UniProtKB-KW"/>
</dbReference>
<keyword evidence="9" id="KW-0611">Plant defense</keyword>
<dbReference type="Gene3D" id="1.10.10.10">
    <property type="entry name" value="Winged helix-like DNA-binding domain superfamily/Winged helix DNA-binding domain"/>
    <property type="match status" value="1"/>
</dbReference>
<reference evidence="14 15" key="1">
    <citation type="journal article" date="2013" name="Proc. Natl. Acad. Sci. U.S.A.">
        <title>Fine-scale variation in meiotic recombination in Mimulus inferred from population shotgun sequencing.</title>
        <authorList>
            <person name="Hellsten U."/>
            <person name="Wright K.M."/>
            <person name="Jenkins J."/>
            <person name="Shu S."/>
            <person name="Yuan Y."/>
            <person name="Wessler S.R."/>
            <person name="Schmutz J."/>
            <person name="Willis J.H."/>
            <person name="Rokhsar D.S."/>
        </authorList>
    </citation>
    <scope>NUCLEOTIDE SEQUENCE [LARGE SCALE GENOMIC DNA]</scope>
    <source>
        <strain evidence="15">cv. DUN x IM62</strain>
    </source>
</reference>
<dbReference type="Gene3D" id="1.10.8.430">
    <property type="entry name" value="Helical domain of apoptotic protease-activating factors"/>
    <property type="match status" value="1"/>
</dbReference>
<keyword evidence="6" id="KW-0381">Hypersensitive response</keyword>
<evidence type="ECO:0000256" key="7">
    <source>
        <dbReference type="ARBA" id="ARBA00022737"/>
    </source>
</evidence>
<evidence type="ECO:0000256" key="9">
    <source>
        <dbReference type="ARBA" id="ARBA00022821"/>
    </source>
</evidence>
<dbReference type="GO" id="GO:0043531">
    <property type="term" value="F:ADP binding"/>
    <property type="evidence" value="ECO:0007669"/>
    <property type="project" value="InterPro"/>
</dbReference>
<dbReference type="Proteomes" id="UP000030748">
    <property type="component" value="Unassembled WGS sequence"/>
</dbReference>
<dbReference type="PRINTS" id="PR00364">
    <property type="entry name" value="DISEASERSIST"/>
</dbReference>
<dbReference type="KEGG" id="egt:105974914"/>
<organism evidence="14 15">
    <name type="scientific">Erythranthe guttata</name>
    <name type="common">Yellow monkey flower</name>
    <name type="synonym">Mimulus guttatus</name>
    <dbReference type="NCBI Taxonomy" id="4155"/>
    <lineage>
        <taxon>Eukaryota</taxon>
        <taxon>Viridiplantae</taxon>
        <taxon>Streptophyta</taxon>
        <taxon>Embryophyta</taxon>
        <taxon>Tracheophyta</taxon>
        <taxon>Spermatophyta</taxon>
        <taxon>Magnoliopsida</taxon>
        <taxon>eudicotyledons</taxon>
        <taxon>Gunneridae</taxon>
        <taxon>Pentapetalae</taxon>
        <taxon>asterids</taxon>
        <taxon>lamiids</taxon>
        <taxon>Lamiales</taxon>
        <taxon>Phrymaceae</taxon>
        <taxon>Erythranthe</taxon>
    </lineage>
</organism>
<keyword evidence="4" id="KW-0963">Cytoplasm</keyword>
<protein>
    <submittedName>
        <fullName evidence="14">Uncharacterized protein</fullName>
    </submittedName>
</protein>
<dbReference type="InterPro" id="IPR044974">
    <property type="entry name" value="Disease_R_plants"/>
</dbReference>